<dbReference type="EMBL" id="JACMSC010000012">
    <property type="protein sequence ID" value="KAG6495673.1"/>
    <property type="molecule type" value="Genomic_DNA"/>
</dbReference>
<dbReference type="AlphaFoldDB" id="A0A8J5G3M3"/>
<proteinExistence type="predicted"/>
<keyword evidence="1" id="KW-0175">Coiled coil</keyword>
<sequence length="580" mass="67787">MEHGRFKATSNYGVCVLGSTINEYEVDYYGVLEEILELNYYGLKDVIVLFKCHWYDTSDKGMKVHRLGLVEINHKSKLNTNDPFILAAQAQQVYYTRSPTIKQERNDWVTACKVKARGKFDIPFLEKQDENVSPIVEVAYQEEEISTPNNVLTDIDIDDVNIILNVDKEELNEMEIEELRRVMNGKQDEVGRQISDDNVINDARCEEDSSSVVRRRGPNQGSQIPTNIDERTKINVVMNKFVENEVPREITNDIKGVIKGVWPTWKNVPNDIKDLLWENFKLRYNWDNFTDREMKKVWNENSSERYRASIHLAKKEALSSAQEDLGRKPDILDMIGRGPDWMEANIWNDLVKIHWNKEDHKSKCEIARKNKMTAKDGSTTKHTGGSISFGAHRERMKKDLGRDVDEFEVFERMHKRKQGTGEFVDNKSARVSEQYKERQNVDDQSTQPSFNLKSWCDVVGDPCKGRVYGFGRNQHFRRLYNGSSNEMCSHEKNKELSQEIEDMRAISKRMEEEITESKNKLELVIKENRQREEQLIEEGRQREENLKEMVRKMIQEVGYTNHLYPGGSGPRERRDKRNKD</sequence>
<reference evidence="4 5" key="1">
    <citation type="submission" date="2020-08" db="EMBL/GenBank/DDBJ databases">
        <title>Plant Genome Project.</title>
        <authorList>
            <person name="Zhang R.-G."/>
        </authorList>
    </citation>
    <scope>NUCLEOTIDE SEQUENCE [LARGE SCALE GENOMIC DNA]</scope>
    <source>
        <tissue evidence="4">Rhizome</tissue>
    </source>
</reference>
<dbReference type="Pfam" id="PF13952">
    <property type="entry name" value="DUF4216"/>
    <property type="match status" value="1"/>
</dbReference>
<dbReference type="PANTHER" id="PTHR48258:SF4">
    <property type="entry name" value="DUF4216 DOMAIN-CONTAINING PROTEIN"/>
    <property type="match status" value="1"/>
</dbReference>
<dbReference type="Pfam" id="PF03004">
    <property type="entry name" value="Transposase_24"/>
    <property type="match status" value="1"/>
</dbReference>
<feature type="compositionally biased region" description="Basic and acidic residues" evidence="2">
    <location>
        <begin position="570"/>
        <end position="580"/>
    </location>
</feature>
<keyword evidence="5" id="KW-1185">Reference proteome</keyword>
<evidence type="ECO:0000259" key="3">
    <source>
        <dbReference type="Pfam" id="PF13952"/>
    </source>
</evidence>
<feature type="coiled-coil region" evidence="1">
    <location>
        <begin position="493"/>
        <end position="556"/>
    </location>
</feature>
<organism evidence="4 5">
    <name type="scientific">Zingiber officinale</name>
    <name type="common">Ginger</name>
    <name type="synonym">Amomum zingiber</name>
    <dbReference type="NCBI Taxonomy" id="94328"/>
    <lineage>
        <taxon>Eukaryota</taxon>
        <taxon>Viridiplantae</taxon>
        <taxon>Streptophyta</taxon>
        <taxon>Embryophyta</taxon>
        <taxon>Tracheophyta</taxon>
        <taxon>Spermatophyta</taxon>
        <taxon>Magnoliopsida</taxon>
        <taxon>Liliopsida</taxon>
        <taxon>Zingiberales</taxon>
        <taxon>Zingiberaceae</taxon>
        <taxon>Zingiber</taxon>
    </lineage>
</organism>
<dbReference type="PANTHER" id="PTHR48258">
    <property type="entry name" value="DUF4218 DOMAIN-CONTAINING PROTEIN-RELATED"/>
    <property type="match status" value="1"/>
</dbReference>
<feature type="domain" description="DUF4216" evidence="3">
    <location>
        <begin position="37"/>
        <end position="108"/>
    </location>
</feature>
<dbReference type="Proteomes" id="UP000734854">
    <property type="component" value="Unassembled WGS sequence"/>
</dbReference>
<dbReference type="InterPro" id="IPR004252">
    <property type="entry name" value="Probable_transposase_24"/>
</dbReference>
<evidence type="ECO:0000256" key="1">
    <source>
        <dbReference type="SAM" id="Coils"/>
    </source>
</evidence>
<evidence type="ECO:0000256" key="2">
    <source>
        <dbReference type="SAM" id="MobiDB-lite"/>
    </source>
</evidence>
<gene>
    <name evidence="4" type="ORF">ZIOFF_043499</name>
</gene>
<accession>A0A8J5G3M3</accession>
<feature type="region of interest" description="Disordered" evidence="2">
    <location>
        <begin position="559"/>
        <end position="580"/>
    </location>
</feature>
<dbReference type="InterPro" id="IPR025312">
    <property type="entry name" value="DUF4216"/>
</dbReference>
<evidence type="ECO:0000313" key="4">
    <source>
        <dbReference type="EMBL" id="KAG6495673.1"/>
    </source>
</evidence>
<comment type="caution">
    <text evidence="4">The sequence shown here is derived from an EMBL/GenBank/DDBJ whole genome shotgun (WGS) entry which is preliminary data.</text>
</comment>
<name>A0A8J5G3M3_ZINOF</name>
<evidence type="ECO:0000313" key="5">
    <source>
        <dbReference type="Proteomes" id="UP000734854"/>
    </source>
</evidence>
<protein>
    <recommendedName>
        <fullName evidence="3">DUF4216 domain-containing protein</fullName>
    </recommendedName>
</protein>